<accession>A0ACB9L5G3</accession>
<dbReference type="Proteomes" id="UP000828941">
    <property type="component" value="Chromosome 12"/>
</dbReference>
<keyword evidence="2" id="KW-1185">Reference proteome</keyword>
<gene>
    <name evidence="1" type="ORF">L6164_028412</name>
</gene>
<proteinExistence type="predicted"/>
<comment type="caution">
    <text evidence="1">The sequence shown here is derived from an EMBL/GenBank/DDBJ whole genome shotgun (WGS) entry which is preliminary data.</text>
</comment>
<protein>
    <submittedName>
        <fullName evidence="1">Uncharacterized protein</fullName>
    </submittedName>
</protein>
<dbReference type="EMBL" id="CM039437">
    <property type="protein sequence ID" value="KAI4305021.1"/>
    <property type="molecule type" value="Genomic_DNA"/>
</dbReference>
<evidence type="ECO:0000313" key="1">
    <source>
        <dbReference type="EMBL" id="KAI4305021.1"/>
    </source>
</evidence>
<name>A0ACB9L5G3_BAUVA</name>
<reference evidence="1 2" key="1">
    <citation type="journal article" date="2022" name="DNA Res.">
        <title>Chromosomal-level genome assembly of the orchid tree Bauhinia variegata (Leguminosae; Cercidoideae) supports the allotetraploid origin hypothesis of Bauhinia.</title>
        <authorList>
            <person name="Zhong Y."/>
            <person name="Chen Y."/>
            <person name="Zheng D."/>
            <person name="Pang J."/>
            <person name="Liu Y."/>
            <person name="Luo S."/>
            <person name="Meng S."/>
            <person name="Qian L."/>
            <person name="Wei D."/>
            <person name="Dai S."/>
            <person name="Zhou R."/>
        </authorList>
    </citation>
    <scope>NUCLEOTIDE SEQUENCE [LARGE SCALE GENOMIC DNA]</scope>
    <source>
        <strain evidence="1">BV-YZ2020</strain>
    </source>
</reference>
<evidence type="ECO:0000313" key="2">
    <source>
        <dbReference type="Proteomes" id="UP000828941"/>
    </source>
</evidence>
<organism evidence="1 2">
    <name type="scientific">Bauhinia variegata</name>
    <name type="common">Purple orchid tree</name>
    <name type="synonym">Phanera variegata</name>
    <dbReference type="NCBI Taxonomy" id="167791"/>
    <lineage>
        <taxon>Eukaryota</taxon>
        <taxon>Viridiplantae</taxon>
        <taxon>Streptophyta</taxon>
        <taxon>Embryophyta</taxon>
        <taxon>Tracheophyta</taxon>
        <taxon>Spermatophyta</taxon>
        <taxon>Magnoliopsida</taxon>
        <taxon>eudicotyledons</taxon>
        <taxon>Gunneridae</taxon>
        <taxon>Pentapetalae</taxon>
        <taxon>rosids</taxon>
        <taxon>fabids</taxon>
        <taxon>Fabales</taxon>
        <taxon>Fabaceae</taxon>
        <taxon>Cercidoideae</taxon>
        <taxon>Cercideae</taxon>
        <taxon>Bauhiniinae</taxon>
        <taxon>Bauhinia</taxon>
    </lineage>
</organism>
<sequence length="223" mass="25152">MGDQHNTLNNLPPSNRDVEDPPPQPKTMRDFVMPPVSGCGTRVRKPTINANNFEIKASLIQLVQQNQFRGHGLKEWRQVEIFYQGCSVETQILIDVACGGSISNKSPEEAYELLELLASNHQQTAGDRDSRREVYELNTLDTILAQNEQLAQQVASLNKKLETFQLPNPIGEPTHSSLFDRPAQYNYKPCTLFSVIHELGICPHLNPEEFAQINYVGNNNRNP</sequence>